<proteinExistence type="inferred from homology"/>
<dbReference type="GO" id="GO:0003729">
    <property type="term" value="F:mRNA binding"/>
    <property type="evidence" value="ECO:0007669"/>
    <property type="project" value="InterPro"/>
</dbReference>
<evidence type="ECO:0000256" key="1">
    <source>
        <dbReference type="ARBA" id="ARBA00005754"/>
    </source>
</evidence>
<dbReference type="InterPro" id="IPR011989">
    <property type="entry name" value="ARM-like"/>
</dbReference>
<dbReference type="InterPro" id="IPR016024">
    <property type="entry name" value="ARM-type_fold"/>
</dbReference>
<keyword evidence="4" id="KW-1185">Reference proteome</keyword>
<dbReference type="EMBL" id="CM007385">
    <property type="protein sequence ID" value="ONK70414.1"/>
    <property type="molecule type" value="Genomic_DNA"/>
</dbReference>
<dbReference type="InterPro" id="IPR038737">
    <property type="entry name" value="SF3b_su1-like"/>
</dbReference>
<evidence type="ECO:0000256" key="2">
    <source>
        <dbReference type="ARBA" id="ARBA00022728"/>
    </source>
</evidence>
<sequence>MEREEMKNKGNVSHKRPIVVNKSVGSDELSSEKKLKTNSRELVKNLLSRVMNDSSHQKSVFFINLTRSIHDMGIEPINVLDYTLSWMLTERKSLKDEEAGFLLKVMSKVLPSCDEDKVRPLVSRIILVAQPFVEGASSHCCIKLVSRIILVAQPFVEGASSHCCIKKSEIIYTLGKITGLDEIAVLIRLQMNDSSDYVRDVAVKVMGIVASALGIHVVFPFIESCCRGIEPLRVRCAAIRMVEQFAVRIGCTLLPHLSSLIELMEFGLLHKDLEIVRIMITALSLAALAKAVAPYGYEHFINRYCIVSSISSAKMELVLFIEEGKCWERW</sequence>
<gene>
    <name evidence="3" type="ORF">A4U43_C05F33460</name>
</gene>
<reference evidence="4" key="1">
    <citation type="journal article" date="2017" name="Nat. Commun.">
        <title>The asparagus genome sheds light on the origin and evolution of a young Y chromosome.</title>
        <authorList>
            <person name="Harkess A."/>
            <person name="Zhou J."/>
            <person name="Xu C."/>
            <person name="Bowers J.E."/>
            <person name="Van der Hulst R."/>
            <person name="Ayyampalayam S."/>
            <person name="Mercati F."/>
            <person name="Riccardi P."/>
            <person name="McKain M.R."/>
            <person name="Kakrana A."/>
            <person name="Tang H."/>
            <person name="Ray J."/>
            <person name="Groenendijk J."/>
            <person name="Arikit S."/>
            <person name="Mathioni S.M."/>
            <person name="Nakano M."/>
            <person name="Shan H."/>
            <person name="Telgmann-Rauber A."/>
            <person name="Kanno A."/>
            <person name="Yue Z."/>
            <person name="Chen H."/>
            <person name="Li W."/>
            <person name="Chen Y."/>
            <person name="Xu X."/>
            <person name="Zhang Y."/>
            <person name="Luo S."/>
            <person name="Chen H."/>
            <person name="Gao J."/>
            <person name="Mao Z."/>
            <person name="Pires J.C."/>
            <person name="Luo M."/>
            <person name="Kudrna D."/>
            <person name="Wing R.A."/>
            <person name="Meyers B.C."/>
            <person name="Yi K."/>
            <person name="Kong H."/>
            <person name="Lavrijsen P."/>
            <person name="Sunseri F."/>
            <person name="Falavigna A."/>
            <person name="Ye Y."/>
            <person name="Leebens-Mack J.H."/>
            <person name="Chen G."/>
        </authorList>
    </citation>
    <scope>NUCLEOTIDE SEQUENCE [LARGE SCALE GENOMIC DNA]</scope>
    <source>
        <strain evidence="4">cv. DH0086</strain>
    </source>
</reference>
<keyword evidence="2" id="KW-0507">mRNA processing</keyword>
<organism evidence="3 4">
    <name type="scientific">Asparagus officinalis</name>
    <name type="common">Garden asparagus</name>
    <dbReference type="NCBI Taxonomy" id="4686"/>
    <lineage>
        <taxon>Eukaryota</taxon>
        <taxon>Viridiplantae</taxon>
        <taxon>Streptophyta</taxon>
        <taxon>Embryophyta</taxon>
        <taxon>Tracheophyta</taxon>
        <taxon>Spermatophyta</taxon>
        <taxon>Magnoliopsida</taxon>
        <taxon>Liliopsida</taxon>
        <taxon>Asparagales</taxon>
        <taxon>Asparagaceae</taxon>
        <taxon>Asparagoideae</taxon>
        <taxon>Asparagus</taxon>
    </lineage>
</organism>
<dbReference type="GO" id="GO:0005681">
    <property type="term" value="C:spliceosomal complex"/>
    <property type="evidence" value="ECO:0007669"/>
    <property type="project" value="UniProtKB-KW"/>
</dbReference>
<name>A0A5P1EX34_ASPOF</name>
<dbReference type="Proteomes" id="UP000243459">
    <property type="component" value="Chromosome 5"/>
</dbReference>
<protein>
    <submittedName>
        <fullName evidence="3">Uncharacterized protein</fullName>
    </submittedName>
</protein>
<dbReference type="PANTHER" id="PTHR12097">
    <property type="entry name" value="SPLICING FACTOR 3B, SUBUNIT 1-RELATED"/>
    <property type="match status" value="1"/>
</dbReference>
<evidence type="ECO:0000313" key="3">
    <source>
        <dbReference type="EMBL" id="ONK70414.1"/>
    </source>
</evidence>
<dbReference type="Gene3D" id="1.25.10.10">
    <property type="entry name" value="Leucine-rich Repeat Variant"/>
    <property type="match status" value="1"/>
</dbReference>
<dbReference type="SUPFAM" id="SSF48371">
    <property type="entry name" value="ARM repeat"/>
    <property type="match status" value="1"/>
</dbReference>
<keyword evidence="2" id="KW-0747">Spliceosome</keyword>
<dbReference type="AlphaFoldDB" id="A0A5P1EX34"/>
<keyword evidence="2" id="KW-0508">mRNA splicing</keyword>
<dbReference type="GO" id="GO:0000245">
    <property type="term" value="P:spliceosomal complex assembly"/>
    <property type="evidence" value="ECO:0007669"/>
    <property type="project" value="InterPro"/>
</dbReference>
<accession>A0A5P1EX34</accession>
<comment type="similarity">
    <text evidence="1">Belongs to the SF3B1 family.</text>
</comment>
<dbReference type="Gramene" id="ONK70414">
    <property type="protein sequence ID" value="ONK70414"/>
    <property type="gene ID" value="A4U43_C05F33460"/>
</dbReference>
<evidence type="ECO:0000313" key="4">
    <source>
        <dbReference type="Proteomes" id="UP000243459"/>
    </source>
</evidence>